<name>A0A0P0VJF9_ORYSJ</name>
<reference evidence="1 2" key="3">
    <citation type="journal article" date="2013" name="Rice">
        <title>Improvement of the Oryza sativa Nipponbare reference genome using next generation sequence and optical map data.</title>
        <authorList>
            <person name="Kawahara Y."/>
            <person name="de la Bastide M."/>
            <person name="Hamilton J.P."/>
            <person name="Kanamori H."/>
            <person name="McCombie W.R."/>
            <person name="Ouyang S."/>
            <person name="Schwartz D.C."/>
            <person name="Tanaka T."/>
            <person name="Wu J."/>
            <person name="Zhou S."/>
            <person name="Childs K.L."/>
            <person name="Davidson R.M."/>
            <person name="Lin H."/>
            <person name="Quesada-Ocampo L."/>
            <person name="Vaillancourt B."/>
            <person name="Sakai H."/>
            <person name="Lee S.S."/>
            <person name="Kim J."/>
            <person name="Numa H."/>
            <person name="Itoh T."/>
            <person name="Buell C.R."/>
            <person name="Matsumoto T."/>
        </authorList>
    </citation>
    <scope>NUCLEOTIDE SEQUENCE [LARGE SCALE GENOMIC DNA]</scope>
    <source>
        <strain evidence="2">cv. Nipponbare</strain>
    </source>
</reference>
<proteinExistence type="predicted"/>
<dbReference type="AlphaFoldDB" id="A0A0P0VJF9"/>
<dbReference type="Proteomes" id="UP000059680">
    <property type="component" value="Chromosome 2"/>
</dbReference>
<organism evidence="1 2">
    <name type="scientific">Oryza sativa subsp. japonica</name>
    <name type="common">Rice</name>
    <dbReference type="NCBI Taxonomy" id="39947"/>
    <lineage>
        <taxon>Eukaryota</taxon>
        <taxon>Viridiplantae</taxon>
        <taxon>Streptophyta</taxon>
        <taxon>Embryophyta</taxon>
        <taxon>Tracheophyta</taxon>
        <taxon>Spermatophyta</taxon>
        <taxon>Magnoliopsida</taxon>
        <taxon>Liliopsida</taxon>
        <taxon>Poales</taxon>
        <taxon>Poaceae</taxon>
        <taxon>BOP clade</taxon>
        <taxon>Oryzoideae</taxon>
        <taxon>Oryzeae</taxon>
        <taxon>Oryzinae</taxon>
        <taxon>Oryza</taxon>
        <taxon>Oryza sativa</taxon>
    </lineage>
</organism>
<dbReference type="EMBL" id="AP014958">
    <property type="protein sequence ID" value="BAS78871.1"/>
    <property type="molecule type" value="Genomic_DNA"/>
</dbReference>
<dbReference type="InParanoid" id="A0A0P0VJF9"/>
<dbReference type="PaxDb" id="39947-A0A0P0VJF9"/>
<sequence>MDHDGARNRNSNGMTAIFMGVGGKGRKGSGESAFGTYDMIDRLQKGLTFMHACGRLYECPCTYRAPSCLPGYRPAGRAAGPTRLSMTDFASITKVSSLYVLQCRLSTTSFTSEPRLVDLHRHGQQLEAHPCDLPDTGCGHACDKQDLSDTRGHG</sequence>
<reference evidence="1 2" key="2">
    <citation type="journal article" date="2013" name="Plant Cell Physiol.">
        <title>Rice Annotation Project Database (RAP-DB): an integrative and interactive database for rice genomics.</title>
        <authorList>
            <person name="Sakai H."/>
            <person name="Lee S.S."/>
            <person name="Tanaka T."/>
            <person name="Numa H."/>
            <person name="Kim J."/>
            <person name="Kawahara Y."/>
            <person name="Wakimoto H."/>
            <person name="Yang C.C."/>
            <person name="Iwamoto M."/>
            <person name="Abe T."/>
            <person name="Yamada Y."/>
            <person name="Muto A."/>
            <person name="Inokuchi H."/>
            <person name="Ikemura T."/>
            <person name="Matsumoto T."/>
            <person name="Sasaki T."/>
            <person name="Itoh T."/>
        </authorList>
    </citation>
    <scope>NUCLEOTIDE SEQUENCE [LARGE SCALE GENOMIC DNA]</scope>
    <source>
        <strain evidence="2">cv. Nipponbare</strain>
    </source>
</reference>
<evidence type="ECO:0000313" key="1">
    <source>
        <dbReference type="EMBL" id="BAS78871.1"/>
    </source>
</evidence>
<keyword evidence="2" id="KW-1185">Reference proteome</keyword>
<protein>
    <submittedName>
        <fullName evidence="1">Os02g0512500 protein</fullName>
    </submittedName>
</protein>
<reference evidence="2" key="1">
    <citation type="journal article" date="2005" name="Nature">
        <title>The map-based sequence of the rice genome.</title>
        <authorList>
            <consortium name="International rice genome sequencing project (IRGSP)"/>
            <person name="Matsumoto T."/>
            <person name="Wu J."/>
            <person name="Kanamori H."/>
            <person name="Katayose Y."/>
            <person name="Fujisawa M."/>
            <person name="Namiki N."/>
            <person name="Mizuno H."/>
            <person name="Yamamoto K."/>
            <person name="Antonio B.A."/>
            <person name="Baba T."/>
            <person name="Sakata K."/>
            <person name="Nagamura Y."/>
            <person name="Aoki H."/>
            <person name="Arikawa K."/>
            <person name="Arita K."/>
            <person name="Bito T."/>
            <person name="Chiden Y."/>
            <person name="Fujitsuka N."/>
            <person name="Fukunaka R."/>
            <person name="Hamada M."/>
            <person name="Harada C."/>
            <person name="Hayashi A."/>
            <person name="Hijishita S."/>
            <person name="Honda M."/>
            <person name="Hosokawa S."/>
            <person name="Ichikawa Y."/>
            <person name="Idonuma A."/>
            <person name="Iijima M."/>
            <person name="Ikeda M."/>
            <person name="Ikeno M."/>
            <person name="Ito K."/>
            <person name="Ito S."/>
            <person name="Ito T."/>
            <person name="Ito Y."/>
            <person name="Ito Y."/>
            <person name="Iwabuchi A."/>
            <person name="Kamiya K."/>
            <person name="Karasawa W."/>
            <person name="Kurita K."/>
            <person name="Katagiri S."/>
            <person name="Kikuta A."/>
            <person name="Kobayashi H."/>
            <person name="Kobayashi N."/>
            <person name="Machita K."/>
            <person name="Maehara T."/>
            <person name="Masukawa M."/>
            <person name="Mizubayashi T."/>
            <person name="Mukai Y."/>
            <person name="Nagasaki H."/>
            <person name="Nagata Y."/>
            <person name="Naito S."/>
            <person name="Nakashima M."/>
            <person name="Nakama Y."/>
            <person name="Nakamichi Y."/>
            <person name="Nakamura M."/>
            <person name="Meguro A."/>
            <person name="Negishi M."/>
            <person name="Ohta I."/>
            <person name="Ohta T."/>
            <person name="Okamoto M."/>
            <person name="Ono N."/>
            <person name="Saji S."/>
            <person name="Sakaguchi M."/>
            <person name="Sakai K."/>
            <person name="Shibata M."/>
            <person name="Shimokawa T."/>
            <person name="Song J."/>
            <person name="Takazaki Y."/>
            <person name="Terasawa K."/>
            <person name="Tsugane M."/>
            <person name="Tsuji K."/>
            <person name="Ueda S."/>
            <person name="Waki K."/>
            <person name="Yamagata H."/>
            <person name="Yamamoto M."/>
            <person name="Yamamoto S."/>
            <person name="Yamane H."/>
            <person name="Yoshiki S."/>
            <person name="Yoshihara R."/>
            <person name="Yukawa K."/>
            <person name="Zhong H."/>
            <person name="Yano M."/>
            <person name="Yuan Q."/>
            <person name="Ouyang S."/>
            <person name="Liu J."/>
            <person name="Jones K.M."/>
            <person name="Gansberger K."/>
            <person name="Moffat K."/>
            <person name="Hill J."/>
            <person name="Bera J."/>
            <person name="Fadrosh D."/>
            <person name="Jin S."/>
            <person name="Johri S."/>
            <person name="Kim M."/>
            <person name="Overton L."/>
            <person name="Reardon M."/>
            <person name="Tsitrin T."/>
            <person name="Vuong H."/>
            <person name="Weaver B."/>
            <person name="Ciecko A."/>
            <person name="Tallon L."/>
            <person name="Jackson J."/>
            <person name="Pai G."/>
            <person name="Aken S.V."/>
            <person name="Utterback T."/>
            <person name="Reidmuller S."/>
            <person name="Feldblyum T."/>
            <person name="Hsiao J."/>
            <person name="Zismann V."/>
            <person name="Iobst S."/>
            <person name="de Vazeille A.R."/>
            <person name="Buell C.R."/>
            <person name="Ying K."/>
            <person name="Li Y."/>
            <person name="Lu T."/>
            <person name="Huang Y."/>
            <person name="Zhao Q."/>
            <person name="Feng Q."/>
            <person name="Zhang L."/>
            <person name="Zhu J."/>
            <person name="Weng Q."/>
            <person name="Mu J."/>
            <person name="Lu Y."/>
            <person name="Fan D."/>
            <person name="Liu Y."/>
            <person name="Guan J."/>
            <person name="Zhang Y."/>
            <person name="Yu S."/>
            <person name="Liu X."/>
            <person name="Zhang Y."/>
            <person name="Hong G."/>
            <person name="Han B."/>
            <person name="Choisne N."/>
            <person name="Demange N."/>
            <person name="Orjeda G."/>
            <person name="Samain S."/>
            <person name="Cattolico L."/>
            <person name="Pelletier E."/>
            <person name="Couloux A."/>
            <person name="Segurens B."/>
            <person name="Wincker P."/>
            <person name="D'Hont A."/>
            <person name="Scarpelli C."/>
            <person name="Weissenbach J."/>
            <person name="Salanoubat M."/>
            <person name="Quetier F."/>
            <person name="Yu Y."/>
            <person name="Kim H.R."/>
            <person name="Rambo T."/>
            <person name="Currie J."/>
            <person name="Collura K."/>
            <person name="Luo M."/>
            <person name="Yang T."/>
            <person name="Ammiraju J.S.S."/>
            <person name="Engler F."/>
            <person name="Soderlund C."/>
            <person name="Wing R.A."/>
            <person name="Palmer L.E."/>
            <person name="de la Bastide M."/>
            <person name="Spiegel L."/>
            <person name="Nascimento L."/>
            <person name="Zutavern T."/>
            <person name="O'Shaughnessy A."/>
            <person name="Dike S."/>
            <person name="Dedhia N."/>
            <person name="Preston R."/>
            <person name="Balija V."/>
            <person name="McCombie W.R."/>
            <person name="Chow T."/>
            <person name="Chen H."/>
            <person name="Chung M."/>
            <person name="Chen C."/>
            <person name="Shaw J."/>
            <person name="Wu H."/>
            <person name="Hsiao K."/>
            <person name="Chao Y."/>
            <person name="Chu M."/>
            <person name="Cheng C."/>
            <person name="Hour A."/>
            <person name="Lee P."/>
            <person name="Lin S."/>
            <person name="Lin Y."/>
            <person name="Liou J."/>
            <person name="Liu S."/>
            <person name="Hsing Y."/>
            <person name="Raghuvanshi S."/>
            <person name="Mohanty A."/>
            <person name="Bharti A.K."/>
            <person name="Gaur A."/>
            <person name="Gupta V."/>
            <person name="Kumar D."/>
            <person name="Ravi V."/>
            <person name="Vij S."/>
            <person name="Kapur A."/>
            <person name="Khurana P."/>
            <person name="Khurana P."/>
            <person name="Khurana J.P."/>
            <person name="Tyagi A.K."/>
            <person name="Gaikwad K."/>
            <person name="Singh A."/>
            <person name="Dalal V."/>
            <person name="Srivastava S."/>
            <person name="Dixit A."/>
            <person name="Pal A.K."/>
            <person name="Ghazi I.A."/>
            <person name="Yadav M."/>
            <person name="Pandit A."/>
            <person name="Bhargava A."/>
            <person name="Sureshbabu K."/>
            <person name="Batra K."/>
            <person name="Sharma T.R."/>
            <person name="Mohapatra T."/>
            <person name="Singh N.K."/>
            <person name="Messing J."/>
            <person name="Nelson A.B."/>
            <person name="Fuks G."/>
            <person name="Kavchok S."/>
            <person name="Keizer G."/>
            <person name="Linton E."/>
            <person name="Llaca V."/>
            <person name="Song R."/>
            <person name="Tanyolac B."/>
            <person name="Young S."/>
            <person name="Ho-Il K."/>
            <person name="Hahn J.H."/>
            <person name="Sangsakoo G."/>
            <person name="Vanavichit A."/>
            <person name="de Mattos Luiz.A.T."/>
            <person name="Zimmer P.D."/>
            <person name="Malone G."/>
            <person name="Dellagostin O."/>
            <person name="de Oliveira A.C."/>
            <person name="Bevan M."/>
            <person name="Bancroft I."/>
            <person name="Minx P."/>
            <person name="Cordum H."/>
            <person name="Wilson R."/>
            <person name="Cheng Z."/>
            <person name="Jin W."/>
            <person name="Jiang J."/>
            <person name="Leong S.A."/>
            <person name="Iwama H."/>
            <person name="Gojobori T."/>
            <person name="Itoh T."/>
            <person name="Niimura Y."/>
            <person name="Fujii Y."/>
            <person name="Habara T."/>
            <person name="Sakai H."/>
            <person name="Sato Y."/>
            <person name="Wilson G."/>
            <person name="Kumar K."/>
            <person name="McCouch S."/>
            <person name="Juretic N."/>
            <person name="Hoen D."/>
            <person name="Wright S."/>
            <person name="Bruskiewich R."/>
            <person name="Bureau T."/>
            <person name="Miyao A."/>
            <person name="Hirochika H."/>
            <person name="Nishikawa T."/>
            <person name="Kadowaki K."/>
            <person name="Sugiura M."/>
            <person name="Burr B."/>
            <person name="Sasaki T."/>
        </authorList>
    </citation>
    <scope>NUCLEOTIDE SEQUENCE [LARGE SCALE GENOMIC DNA]</scope>
    <source>
        <strain evidence="2">cv. Nipponbare</strain>
    </source>
</reference>
<evidence type="ECO:0000313" key="2">
    <source>
        <dbReference type="Proteomes" id="UP000059680"/>
    </source>
</evidence>
<accession>A0A0P0VJF9</accession>
<gene>
    <name evidence="1" type="ordered locus">Os02g0512500</name>
    <name evidence="1" type="ORF">OSNPB_020512500</name>
</gene>